<dbReference type="GO" id="GO:0003677">
    <property type="term" value="F:DNA binding"/>
    <property type="evidence" value="ECO:0007669"/>
    <property type="project" value="InterPro"/>
</dbReference>
<evidence type="ECO:0000259" key="2">
    <source>
        <dbReference type="PROSITE" id="PS50943"/>
    </source>
</evidence>
<feature type="domain" description="HTH cro/C1-type" evidence="2">
    <location>
        <begin position="7"/>
        <end position="61"/>
    </location>
</feature>
<dbReference type="PROSITE" id="PS50943">
    <property type="entry name" value="HTH_CROC1"/>
    <property type="match status" value="1"/>
</dbReference>
<dbReference type="InterPro" id="IPR019734">
    <property type="entry name" value="TPR_rpt"/>
</dbReference>
<name>A0A0M0G990_SPOGL</name>
<dbReference type="Pfam" id="PF01381">
    <property type="entry name" value="HTH_3"/>
    <property type="match status" value="1"/>
</dbReference>
<dbReference type="RefSeq" id="WP_053433354.1">
    <property type="nucleotide sequence ID" value="NZ_LGUF01000007.1"/>
</dbReference>
<evidence type="ECO:0000313" key="4">
    <source>
        <dbReference type="Proteomes" id="UP000037109"/>
    </source>
</evidence>
<dbReference type="SMART" id="SM00028">
    <property type="entry name" value="TPR"/>
    <property type="match status" value="2"/>
</dbReference>
<evidence type="ECO:0000256" key="1">
    <source>
        <dbReference type="PROSITE-ProRule" id="PRU00339"/>
    </source>
</evidence>
<dbReference type="SUPFAM" id="SSF47413">
    <property type="entry name" value="lambda repressor-like DNA-binding domains"/>
    <property type="match status" value="1"/>
</dbReference>
<dbReference type="InterPro" id="IPR053163">
    <property type="entry name" value="HTH-type_regulator_Rgg"/>
</dbReference>
<dbReference type="InterPro" id="IPR010982">
    <property type="entry name" value="Lambda_DNA-bd_dom_sf"/>
</dbReference>
<dbReference type="SUPFAM" id="SSF48452">
    <property type="entry name" value="TPR-like"/>
    <property type="match status" value="1"/>
</dbReference>
<dbReference type="Gene3D" id="1.25.40.10">
    <property type="entry name" value="Tetratricopeptide repeat domain"/>
    <property type="match status" value="1"/>
</dbReference>
<comment type="caution">
    <text evidence="3">The sequence shown here is derived from an EMBL/GenBank/DDBJ whole genome shotgun (WGS) entry which is preliminary data.</text>
</comment>
<dbReference type="InterPro" id="IPR001387">
    <property type="entry name" value="Cro/C1-type_HTH"/>
</dbReference>
<organism evidence="3 4">
    <name type="scientific">Sporosarcina globispora</name>
    <name type="common">Bacillus globisporus</name>
    <dbReference type="NCBI Taxonomy" id="1459"/>
    <lineage>
        <taxon>Bacteria</taxon>
        <taxon>Bacillati</taxon>
        <taxon>Bacillota</taxon>
        <taxon>Bacilli</taxon>
        <taxon>Bacillales</taxon>
        <taxon>Caryophanaceae</taxon>
        <taxon>Sporosarcina</taxon>
    </lineage>
</organism>
<dbReference type="SMART" id="SM00530">
    <property type="entry name" value="HTH_XRE"/>
    <property type="match status" value="1"/>
</dbReference>
<evidence type="ECO:0000313" key="3">
    <source>
        <dbReference type="EMBL" id="KON85991.1"/>
    </source>
</evidence>
<dbReference type="PANTHER" id="PTHR37038:SF14">
    <property type="entry name" value="TRANSCRIPTIONAL ACTIVATOR"/>
    <property type="match status" value="1"/>
</dbReference>
<dbReference type="STRING" id="1459.AF332_03635"/>
<sequence>MLAGEIIKFYRQKAGLTQEQLGKGICTPSYVSKIELGQTECSSEIIVLIADRLNIDFDNEVSNFKILGKKLHSWHKAIIMQRMNDIEEFKKELEKLPFINSSHYGPLYHLLQARYYILKQNFEKANVILNDIQKEYPVLPPFEQNLLKHVWGIYYIANCVTNRTENHQKAVRVLNEINKEEYGNSEYYYDLALAYHCIDSKVMAYSYAEKALRYFKETNNTLMSINAESLMLLQIGNDMYLDMDELAESYQNLIYHCEILHAPVKKGMLLNNLGYEYSKRKDFANAHKYYKKVLQMTEKSSIIYLPRLFNYLESGLDGNLIPKRNLLQKAKEGKFLSRELDNRFFKILFKLLIYRIENKLDQYYSFIEKDALPYLKLNDHTSLINMYAKQLYNFYMEKEQYEKVAQVSTILIEGVS</sequence>
<keyword evidence="1" id="KW-0802">TPR repeat</keyword>
<dbReference type="EMBL" id="LGUF01000007">
    <property type="protein sequence ID" value="KON85991.1"/>
    <property type="molecule type" value="Genomic_DNA"/>
</dbReference>
<dbReference type="PROSITE" id="PS50005">
    <property type="entry name" value="TPR"/>
    <property type="match status" value="1"/>
</dbReference>
<protein>
    <recommendedName>
        <fullName evidence="2">HTH cro/C1-type domain-containing protein</fullName>
    </recommendedName>
</protein>
<dbReference type="InterPro" id="IPR011990">
    <property type="entry name" value="TPR-like_helical_dom_sf"/>
</dbReference>
<dbReference type="Proteomes" id="UP000037109">
    <property type="component" value="Unassembled WGS sequence"/>
</dbReference>
<dbReference type="Gene3D" id="1.10.260.40">
    <property type="entry name" value="lambda repressor-like DNA-binding domains"/>
    <property type="match status" value="1"/>
</dbReference>
<gene>
    <name evidence="3" type="ORF">AF332_03635</name>
</gene>
<keyword evidence="4" id="KW-1185">Reference proteome</keyword>
<dbReference type="PANTHER" id="PTHR37038">
    <property type="entry name" value="TRANSCRIPTIONAL REGULATOR-RELATED"/>
    <property type="match status" value="1"/>
</dbReference>
<accession>A0A0M0G990</accession>
<dbReference type="OrthoDB" id="252257at2"/>
<feature type="repeat" description="TPR" evidence="1">
    <location>
        <begin position="267"/>
        <end position="300"/>
    </location>
</feature>
<dbReference type="PATRIC" id="fig|1459.3.peg.743"/>
<dbReference type="CDD" id="cd00093">
    <property type="entry name" value="HTH_XRE"/>
    <property type="match status" value="1"/>
</dbReference>
<reference evidence="4" key="1">
    <citation type="submission" date="2015-07" db="EMBL/GenBank/DDBJ databases">
        <title>Fjat-10036 dsm4.</title>
        <authorList>
            <person name="Liu B."/>
            <person name="Wang J."/>
            <person name="Zhu Y."/>
            <person name="Liu G."/>
            <person name="Chen Q."/>
            <person name="Chen Z."/>
            <person name="Lan J."/>
            <person name="Che J."/>
            <person name="Ge C."/>
            <person name="Shi H."/>
            <person name="Pan Z."/>
            <person name="Liu X."/>
        </authorList>
    </citation>
    <scope>NUCLEOTIDE SEQUENCE [LARGE SCALE GENOMIC DNA]</scope>
    <source>
        <strain evidence="4">DSM 4</strain>
    </source>
</reference>
<dbReference type="AlphaFoldDB" id="A0A0M0G990"/>
<proteinExistence type="predicted"/>